<dbReference type="PANTHER" id="PTHR43792:SF1">
    <property type="entry name" value="N-ACETYLTRANSFERASE DOMAIN-CONTAINING PROTEIN"/>
    <property type="match status" value="1"/>
</dbReference>
<accession>A0ABV6FF29</accession>
<dbReference type="InterPro" id="IPR016181">
    <property type="entry name" value="Acyl_CoA_acyltransferase"/>
</dbReference>
<dbReference type="InterPro" id="IPR051531">
    <property type="entry name" value="N-acetyltransferase"/>
</dbReference>
<evidence type="ECO:0000313" key="3">
    <source>
        <dbReference type="Proteomes" id="UP001589773"/>
    </source>
</evidence>
<dbReference type="Pfam" id="PF13302">
    <property type="entry name" value="Acetyltransf_3"/>
    <property type="match status" value="1"/>
</dbReference>
<dbReference type="EMBL" id="JBHLWP010000009">
    <property type="protein sequence ID" value="MFC0252139.1"/>
    <property type="molecule type" value="Genomic_DNA"/>
</dbReference>
<evidence type="ECO:0000313" key="2">
    <source>
        <dbReference type="EMBL" id="MFC0252139.1"/>
    </source>
</evidence>
<dbReference type="SUPFAM" id="SSF55729">
    <property type="entry name" value="Acyl-CoA N-acyltransferases (Nat)"/>
    <property type="match status" value="1"/>
</dbReference>
<dbReference type="Proteomes" id="UP001589773">
    <property type="component" value="Unassembled WGS sequence"/>
</dbReference>
<organism evidence="2 3">
    <name type="scientific">Massilia consociata</name>
    <dbReference type="NCBI Taxonomy" id="760117"/>
    <lineage>
        <taxon>Bacteria</taxon>
        <taxon>Pseudomonadati</taxon>
        <taxon>Pseudomonadota</taxon>
        <taxon>Betaproteobacteria</taxon>
        <taxon>Burkholderiales</taxon>
        <taxon>Oxalobacteraceae</taxon>
        <taxon>Telluria group</taxon>
        <taxon>Massilia</taxon>
    </lineage>
</organism>
<dbReference type="Gene3D" id="3.40.630.30">
    <property type="match status" value="1"/>
</dbReference>
<feature type="domain" description="N-acetyltransferase" evidence="1">
    <location>
        <begin position="12"/>
        <end position="192"/>
    </location>
</feature>
<dbReference type="InterPro" id="IPR000182">
    <property type="entry name" value="GNAT_dom"/>
</dbReference>
<sequence>MNAVAVLRTERLLLRTWEPGDAAAFLALNQDPRVTEFLPGPPSMEQVHAFFAAQQALFERSGACYFAATVAATGELAGFVGLKRHEARPQAGPEGGLIPALPFAPCTDIGWRLGAAHWGKGYALEGARACVAFGFGSLGLPEIVSFTVPANLRSRALMEKLGMREDTGGAFAHPALPPGHPLSRHVLYRLRR</sequence>
<comment type="caution">
    <text evidence="2">The sequence shown here is derived from an EMBL/GenBank/DDBJ whole genome shotgun (WGS) entry which is preliminary data.</text>
</comment>
<protein>
    <submittedName>
        <fullName evidence="2">GNAT family N-acetyltransferase</fullName>
        <ecNumber evidence="2">2.3.-.-</ecNumber>
    </submittedName>
</protein>
<keyword evidence="2" id="KW-0808">Transferase</keyword>
<proteinExistence type="predicted"/>
<dbReference type="GO" id="GO:0016746">
    <property type="term" value="F:acyltransferase activity"/>
    <property type="evidence" value="ECO:0007669"/>
    <property type="project" value="UniProtKB-KW"/>
</dbReference>
<dbReference type="PROSITE" id="PS51186">
    <property type="entry name" value="GNAT"/>
    <property type="match status" value="1"/>
</dbReference>
<reference evidence="2 3" key="1">
    <citation type="submission" date="2024-09" db="EMBL/GenBank/DDBJ databases">
        <authorList>
            <person name="Sun Q."/>
            <person name="Mori K."/>
        </authorList>
    </citation>
    <scope>NUCLEOTIDE SEQUENCE [LARGE SCALE GENOMIC DNA]</scope>
    <source>
        <strain evidence="2 3">CCM 7792</strain>
    </source>
</reference>
<keyword evidence="2" id="KW-0012">Acyltransferase</keyword>
<dbReference type="RefSeq" id="WP_379678889.1">
    <property type="nucleotide sequence ID" value="NZ_JBHLWP010000009.1"/>
</dbReference>
<evidence type="ECO:0000259" key="1">
    <source>
        <dbReference type="PROSITE" id="PS51186"/>
    </source>
</evidence>
<gene>
    <name evidence="2" type="ORF">ACFFJK_09580</name>
</gene>
<dbReference type="EC" id="2.3.-.-" evidence="2"/>
<keyword evidence="3" id="KW-1185">Reference proteome</keyword>
<name>A0ABV6FF29_9BURK</name>
<dbReference type="PANTHER" id="PTHR43792">
    <property type="entry name" value="GNAT FAMILY, PUTATIVE (AFU_ORTHOLOGUE AFUA_3G00765)-RELATED-RELATED"/>
    <property type="match status" value="1"/>
</dbReference>